<dbReference type="Pfam" id="PF02127">
    <property type="entry name" value="Peptidase_M18"/>
    <property type="match status" value="1"/>
</dbReference>
<evidence type="ECO:0000256" key="2">
    <source>
        <dbReference type="ARBA" id="ARBA00008290"/>
    </source>
</evidence>
<dbReference type="PANTHER" id="PTHR28570:SF3">
    <property type="entry name" value="ASPARTYL AMINOPEPTIDASE"/>
    <property type="match status" value="1"/>
</dbReference>
<protein>
    <recommendedName>
        <fullName evidence="10">M18 family aminopeptidase</fullName>
        <ecNumber evidence="10">3.4.11.-</ecNumber>
    </recommendedName>
</protein>
<keyword evidence="3 9" id="KW-0031">Aminopeptidase</keyword>
<dbReference type="GO" id="GO:0006508">
    <property type="term" value="P:proteolysis"/>
    <property type="evidence" value="ECO:0007669"/>
    <property type="project" value="UniProtKB-KW"/>
</dbReference>
<evidence type="ECO:0000313" key="12">
    <source>
        <dbReference type="Proteomes" id="UP000824089"/>
    </source>
</evidence>
<dbReference type="PRINTS" id="PR00932">
    <property type="entry name" value="AMINO1PTASE"/>
</dbReference>
<dbReference type="EC" id="3.4.11.-" evidence="10"/>
<dbReference type="Gene3D" id="2.30.250.10">
    <property type="entry name" value="Aminopeptidase i, Domain 2"/>
    <property type="match status" value="1"/>
</dbReference>
<dbReference type="GO" id="GO:0008237">
    <property type="term" value="F:metallopeptidase activity"/>
    <property type="evidence" value="ECO:0007669"/>
    <property type="project" value="UniProtKB-KW"/>
</dbReference>
<dbReference type="SUPFAM" id="SSF101821">
    <property type="entry name" value="Aminopeptidase/glucanase lid domain"/>
    <property type="match status" value="1"/>
</dbReference>
<evidence type="ECO:0000256" key="1">
    <source>
        <dbReference type="ARBA" id="ARBA00001947"/>
    </source>
</evidence>
<evidence type="ECO:0000256" key="10">
    <source>
        <dbReference type="RuleBase" id="RU004387"/>
    </source>
</evidence>
<sequence>MKREIRKECDGFLKYINESPTPYHSATYLSGMLARAGAIRLAEEDEWEILPDRLYYLVKNGTLLSFFRISSRKKPLEYGFHIAGAHHDAPGFRVKPAVSTVDDGYERLTLEPYGGLIQHVWLDRPLACAGRIYYDNGEKTDSADFNIRKPFAVIPSAAIHLLGSVNEGAKFDLQTELRPFVAQSPSGEPSFLNYAAKAAGIPNRRILSFDIVLYDAAPAGYAGLHDEFLSSPHLDDCEMAYALTAGAVSEDAADHSFVAFVYDHEECGSASDRGAQSGVFEALLERLCGKLGYSREDLFRTMARSVIFSADMAHAAHPSYPQTGDPDTKVRLNRGPVLKLNANQSYATSASGSAYFKKLCAESGIPYQEYVNRSTIRGGRTIGPMLSAKSGMIAVDIGNPLLAMHSSREFGGTEDLYHMRRLFSAFF</sequence>
<gene>
    <name evidence="11" type="ORF">IAD50_04530</name>
</gene>
<name>A0A9D1I784_9CLOT</name>
<dbReference type="Gene3D" id="3.40.630.10">
    <property type="entry name" value="Zn peptidases"/>
    <property type="match status" value="1"/>
</dbReference>
<organism evidence="11 12">
    <name type="scientific">Candidatus Egerieisoma faecipullorum</name>
    <dbReference type="NCBI Taxonomy" id="2840963"/>
    <lineage>
        <taxon>Bacteria</taxon>
        <taxon>Bacillati</taxon>
        <taxon>Bacillota</taxon>
        <taxon>Clostridia</taxon>
        <taxon>Eubacteriales</taxon>
        <taxon>Clostridiaceae</taxon>
        <taxon>Clostridiaceae incertae sedis</taxon>
        <taxon>Candidatus Egerieisoma</taxon>
    </lineage>
</organism>
<reference evidence="11" key="1">
    <citation type="submission" date="2020-10" db="EMBL/GenBank/DDBJ databases">
        <authorList>
            <person name="Gilroy R."/>
        </authorList>
    </citation>
    <scope>NUCLEOTIDE SEQUENCE</scope>
    <source>
        <strain evidence="11">CHK195-4489</strain>
    </source>
</reference>
<dbReference type="NCBIfam" id="NF002759">
    <property type="entry name" value="PRK02813.1"/>
    <property type="match status" value="1"/>
</dbReference>
<evidence type="ECO:0000256" key="7">
    <source>
        <dbReference type="ARBA" id="ARBA00022833"/>
    </source>
</evidence>
<comment type="cofactor">
    <cofactor evidence="1 10">
        <name>Zn(2+)</name>
        <dbReference type="ChEBI" id="CHEBI:29105"/>
    </cofactor>
</comment>
<proteinExistence type="inferred from homology"/>
<dbReference type="PANTHER" id="PTHR28570">
    <property type="entry name" value="ASPARTYL AMINOPEPTIDASE"/>
    <property type="match status" value="1"/>
</dbReference>
<dbReference type="Proteomes" id="UP000824089">
    <property type="component" value="Unassembled WGS sequence"/>
</dbReference>
<evidence type="ECO:0000313" key="11">
    <source>
        <dbReference type="EMBL" id="HIU29548.1"/>
    </source>
</evidence>
<keyword evidence="5 9" id="KW-0479">Metal-binding</keyword>
<evidence type="ECO:0000256" key="4">
    <source>
        <dbReference type="ARBA" id="ARBA00022670"/>
    </source>
</evidence>
<dbReference type="SUPFAM" id="SSF53187">
    <property type="entry name" value="Zn-dependent exopeptidases"/>
    <property type="match status" value="1"/>
</dbReference>
<evidence type="ECO:0000256" key="8">
    <source>
        <dbReference type="ARBA" id="ARBA00023049"/>
    </source>
</evidence>
<keyword evidence="6 9" id="KW-0378">Hydrolase</keyword>
<comment type="similarity">
    <text evidence="2 9">Belongs to the peptidase M18 family.</text>
</comment>
<keyword evidence="7 9" id="KW-0862">Zinc</keyword>
<dbReference type="InterPro" id="IPR001948">
    <property type="entry name" value="Peptidase_M18"/>
</dbReference>
<evidence type="ECO:0000256" key="6">
    <source>
        <dbReference type="ARBA" id="ARBA00022801"/>
    </source>
</evidence>
<dbReference type="InterPro" id="IPR023358">
    <property type="entry name" value="Peptidase_M18_dom2"/>
</dbReference>
<evidence type="ECO:0000256" key="5">
    <source>
        <dbReference type="ARBA" id="ARBA00022723"/>
    </source>
</evidence>
<accession>A0A9D1I784</accession>
<dbReference type="AlphaFoldDB" id="A0A9D1I784"/>
<reference evidence="11" key="2">
    <citation type="journal article" date="2021" name="PeerJ">
        <title>Extensive microbial diversity within the chicken gut microbiome revealed by metagenomics and culture.</title>
        <authorList>
            <person name="Gilroy R."/>
            <person name="Ravi A."/>
            <person name="Getino M."/>
            <person name="Pursley I."/>
            <person name="Horton D.L."/>
            <person name="Alikhan N.F."/>
            <person name="Baker D."/>
            <person name="Gharbi K."/>
            <person name="Hall N."/>
            <person name="Watson M."/>
            <person name="Adriaenssens E.M."/>
            <person name="Foster-Nyarko E."/>
            <person name="Jarju S."/>
            <person name="Secka A."/>
            <person name="Antonio M."/>
            <person name="Oren A."/>
            <person name="Chaudhuri R.R."/>
            <person name="La Ragione R."/>
            <person name="Hildebrand F."/>
            <person name="Pallen M.J."/>
        </authorList>
    </citation>
    <scope>NUCLEOTIDE SEQUENCE</scope>
    <source>
        <strain evidence="11">CHK195-4489</strain>
    </source>
</reference>
<evidence type="ECO:0000256" key="9">
    <source>
        <dbReference type="RuleBase" id="RU004386"/>
    </source>
</evidence>
<evidence type="ECO:0000256" key="3">
    <source>
        <dbReference type="ARBA" id="ARBA00022438"/>
    </source>
</evidence>
<dbReference type="EMBL" id="DVMM01000091">
    <property type="protein sequence ID" value="HIU29548.1"/>
    <property type="molecule type" value="Genomic_DNA"/>
</dbReference>
<dbReference type="GO" id="GO:0004177">
    <property type="term" value="F:aminopeptidase activity"/>
    <property type="evidence" value="ECO:0007669"/>
    <property type="project" value="UniProtKB-KW"/>
</dbReference>
<dbReference type="GO" id="GO:0008270">
    <property type="term" value="F:zinc ion binding"/>
    <property type="evidence" value="ECO:0007669"/>
    <property type="project" value="InterPro"/>
</dbReference>
<dbReference type="GO" id="GO:0005737">
    <property type="term" value="C:cytoplasm"/>
    <property type="evidence" value="ECO:0007669"/>
    <property type="project" value="UniProtKB-ARBA"/>
</dbReference>
<keyword evidence="4 9" id="KW-0645">Protease</keyword>
<comment type="caution">
    <text evidence="11">The sequence shown here is derived from an EMBL/GenBank/DDBJ whole genome shotgun (WGS) entry which is preliminary data.</text>
</comment>
<keyword evidence="8 9" id="KW-0482">Metalloprotease</keyword>